<evidence type="ECO:0000256" key="1">
    <source>
        <dbReference type="ARBA" id="ARBA00004162"/>
    </source>
</evidence>
<evidence type="ECO:0000256" key="13">
    <source>
        <dbReference type="SAM" id="SignalP"/>
    </source>
</evidence>
<dbReference type="InterPro" id="IPR052485">
    <property type="entry name" value="MEGF_diff_regulators"/>
</dbReference>
<dbReference type="GO" id="GO:0048731">
    <property type="term" value="P:system development"/>
    <property type="evidence" value="ECO:0007669"/>
    <property type="project" value="UniProtKB-ARBA"/>
</dbReference>
<dbReference type="Proteomes" id="UP000694920">
    <property type="component" value="Unplaced"/>
</dbReference>
<dbReference type="Pfam" id="PF07546">
    <property type="entry name" value="EMI"/>
    <property type="match status" value="1"/>
</dbReference>
<evidence type="ECO:0000313" key="19">
    <source>
        <dbReference type="RefSeq" id="XP_024941257.1"/>
    </source>
</evidence>
<dbReference type="CDD" id="cd00055">
    <property type="entry name" value="EGF_Lam"/>
    <property type="match status" value="1"/>
</dbReference>
<keyword evidence="4 12" id="KW-0812">Transmembrane</keyword>
<keyword evidence="5 13" id="KW-0732">Signal</keyword>
<proteinExistence type="inferred from homology"/>
<comment type="similarity">
    <text evidence="11">Belongs to the MEGF family.</text>
</comment>
<gene>
    <name evidence="16 17 18 19" type="primary">LOC107268218</name>
</gene>
<feature type="domain" description="EMI" evidence="14">
    <location>
        <begin position="22"/>
        <end position="105"/>
    </location>
</feature>
<dbReference type="KEGG" id="ccin:107268218"/>
<dbReference type="GO" id="GO:0048513">
    <property type="term" value="P:animal organ development"/>
    <property type="evidence" value="ECO:0007669"/>
    <property type="project" value="UniProtKB-ARBA"/>
</dbReference>
<evidence type="ECO:0000256" key="6">
    <source>
        <dbReference type="ARBA" id="ARBA00022737"/>
    </source>
</evidence>
<keyword evidence="6" id="KW-0677">Repeat</keyword>
<dbReference type="PANTHER" id="PTHR24052:SF8">
    <property type="entry name" value="NIMROD A, ISOFORM E"/>
    <property type="match status" value="1"/>
</dbReference>
<dbReference type="RefSeq" id="XP_024941257.1">
    <property type="nucleotide sequence ID" value="XM_025085489.1"/>
</dbReference>
<evidence type="ECO:0000256" key="4">
    <source>
        <dbReference type="ARBA" id="ARBA00022692"/>
    </source>
</evidence>
<dbReference type="Gene3D" id="2.170.300.10">
    <property type="entry name" value="Tie2 ligand-binding domain superfamily"/>
    <property type="match status" value="1"/>
</dbReference>
<evidence type="ECO:0000313" key="17">
    <source>
        <dbReference type="RefSeq" id="XP_015596250.1"/>
    </source>
</evidence>
<dbReference type="Pfam" id="PF23301">
    <property type="entry name" value="EGF_PEAR1L"/>
    <property type="match status" value="1"/>
</dbReference>
<reference evidence="16 17" key="1">
    <citation type="submission" date="2025-04" db="UniProtKB">
        <authorList>
            <consortium name="RefSeq"/>
        </authorList>
    </citation>
    <scope>IDENTIFICATION</scope>
</reference>
<dbReference type="RefSeq" id="XP_015596249.1">
    <property type="nucleotide sequence ID" value="XM_015740763.2"/>
</dbReference>
<keyword evidence="10" id="KW-0325">Glycoprotein</keyword>
<dbReference type="PANTHER" id="PTHR24052">
    <property type="entry name" value="DELTA-RELATED"/>
    <property type="match status" value="1"/>
</dbReference>
<dbReference type="RefSeq" id="XP_015596250.1">
    <property type="nucleotide sequence ID" value="XM_015740764.2"/>
</dbReference>
<evidence type="ECO:0000256" key="10">
    <source>
        <dbReference type="ARBA" id="ARBA00023180"/>
    </source>
</evidence>
<name>A0AAJ7BWW1_CEPCN</name>
<evidence type="ECO:0000256" key="5">
    <source>
        <dbReference type="ARBA" id="ARBA00022729"/>
    </source>
</evidence>
<keyword evidence="8 12" id="KW-0472">Membrane</keyword>
<feature type="signal peptide" evidence="13">
    <location>
        <begin position="1"/>
        <end position="19"/>
    </location>
</feature>
<comment type="subcellular location">
    <subcellularLocation>
        <location evidence="1">Cell membrane</location>
        <topology evidence="1">Single-pass membrane protein</topology>
    </subcellularLocation>
</comment>
<evidence type="ECO:0000313" key="15">
    <source>
        <dbReference type="Proteomes" id="UP000694920"/>
    </source>
</evidence>
<evidence type="ECO:0000313" key="16">
    <source>
        <dbReference type="RefSeq" id="XP_015596249.1"/>
    </source>
</evidence>
<dbReference type="InterPro" id="IPR000742">
    <property type="entry name" value="EGF"/>
</dbReference>
<dbReference type="GO" id="GO:0005886">
    <property type="term" value="C:plasma membrane"/>
    <property type="evidence" value="ECO:0007669"/>
    <property type="project" value="UniProtKB-SubCell"/>
</dbReference>
<evidence type="ECO:0000256" key="8">
    <source>
        <dbReference type="ARBA" id="ARBA00023136"/>
    </source>
</evidence>
<dbReference type="GeneID" id="107268218"/>
<keyword evidence="9" id="KW-1015">Disulfide bond</keyword>
<evidence type="ECO:0000256" key="12">
    <source>
        <dbReference type="SAM" id="Phobius"/>
    </source>
</evidence>
<evidence type="ECO:0000256" key="11">
    <source>
        <dbReference type="ARBA" id="ARBA00038377"/>
    </source>
</evidence>
<evidence type="ECO:0000256" key="7">
    <source>
        <dbReference type="ARBA" id="ARBA00022989"/>
    </source>
</evidence>
<dbReference type="RefSeq" id="XP_015596251.1">
    <property type="nucleotide sequence ID" value="XM_015740765.2"/>
</dbReference>
<protein>
    <submittedName>
        <fullName evidence="16 17">Uncharacterized protein LOC107268218 isoform X1</fullName>
    </submittedName>
</protein>
<evidence type="ECO:0000256" key="3">
    <source>
        <dbReference type="ARBA" id="ARBA00022536"/>
    </source>
</evidence>
<dbReference type="InterPro" id="IPR057138">
    <property type="entry name" value="EGF_PEAR1L-like"/>
</dbReference>
<keyword evidence="7 12" id="KW-1133">Transmembrane helix</keyword>
<evidence type="ECO:0000259" key="14">
    <source>
        <dbReference type="PROSITE" id="PS51041"/>
    </source>
</evidence>
<dbReference type="InterPro" id="IPR011489">
    <property type="entry name" value="EMI_domain"/>
</dbReference>
<keyword evidence="2" id="KW-1003">Cell membrane</keyword>
<feature type="chain" id="PRO_5044708638" evidence="13">
    <location>
        <begin position="20"/>
        <end position="561"/>
    </location>
</feature>
<dbReference type="InterPro" id="IPR002049">
    <property type="entry name" value="LE_dom"/>
</dbReference>
<accession>A0AAJ7BWW1</accession>
<evidence type="ECO:0000313" key="18">
    <source>
        <dbReference type="RefSeq" id="XP_015596251.1"/>
    </source>
</evidence>
<dbReference type="PROSITE" id="PS00022">
    <property type="entry name" value="EGF_1"/>
    <property type="match status" value="1"/>
</dbReference>
<feature type="transmembrane region" description="Helical" evidence="12">
    <location>
        <begin position="403"/>
        <end position="426"/>
    </location>
</feature>
<dbReference type="AlphaFoldDB" id="A0AAJ7BWW1"/>
<keyword evidence="3" id="KW-0245">EGF-like domain</keyword>
<evidence type="ECO:0000256" key="2">
    <source>
        <dbReference type="ARBA" id="ARBA00022475"/>
    </source>
</evidence>
<dbReference type="PROSITE" id="PS51041">
    <property type="entry name" value="EMI"/>
    <property type="match status" value="1"/>
</dbReference>
<evidence type="ECO:0000256" key="9">
    <source>
        <dbReference type="ARBA" id="ARBA00023157"/>
    </source>
</evidence>
<sequence length="561" mass="62570">MHLWIPQLLILAVLPSLLALTGDHVCPRVENYTVTVREIYVEPVIVKTFTWCFEIPPRCPKSRTEMRERFRIKYDFKLRNVSECCEGYTVQEIHGDSGVEAKCVPHCEDCLMGVCISPNTCQCESGYQGDNCAYECPPGSWGKQCMQQCSCGPDAASCHPVDGSCQCPPGWQGPLCNKRCPSGKWGVNCQSTCFCKNAQISCHHETGKCFNFTVSVPEVPLVQNWTKGELFRASHVSSVTVEPQESNVYETDRESTLTDYQAVSETYRFVNLTRYTRTTEHVEENTDVIGTSTEPIGSMMESKVLQISTPAYTEEGYQSGDDYSMTEETTKVSSTEYISGYERVVAKDLEVNGTEMKSSMAMEDTNDVDRNDATMSPKPDFVKTIQKVVFFSSEEAQTIPVDITVLIIVGSIISLGLTSIAVLMVYHMRSRLFETVRLSIYNNEKNENSQEKGNTVKIPKIAASTLPQPPTFVNPIFTSSPEGTLITLDGAELNKTYANRTATISIRLSGNLRGEDNPLYLLESHYDRPPAATCCHAVDMNGEHVYDEIPLTTPLCIRKEI</sequence>
<keyword evidence="15" id="KW-1185">Reference proteome</keyword>
<organism evidence="15 18">
    <name type="scientific">Cephus cinctus</name>
    <name type="common">Wheat stem sawfly</name>
    <dbReference type="NCBI Taxonomy" id="211228"/>
    <lineage>
        <taxon>Eukaryota</taxon>
        <taxon>Metazoa</taxon>
        <taxon>Ecdysozoa</taxon>
        <taxon>Arthropoda</taxon>
        <taxon>Hexapoda</taxon>
        <taxon>Insecta</taxon>
        <taxon>Pterygota</taxon>
        <taxon>Neoptera</taxon>
        <taxon>Endopterygota</taxon>
        <taxon>Hymenoptera</taxon>
        <taxon>Cephoidea</taxon>
        <taxon>Cephidae</taxon>
        <taxon>Cephus</taxon>
    </lineage>
</organism>